<dbReference type="AlphaFoldDB" id="A0A9Q3QBK6"/>
<gene>
    <name evidence="2" type="ORF">O181_129552</name>
</gene>
<protein>
    <submittedName>
        <fullName evidence="2">Uncharacterized protein</fullName>
    </submittedName>
</protein>
<name>A0A9Q3QBK6_9BASI</name>
<feature type="compositionally biased region" description="Basic and acidic residues" evidence="1">
    <location>
        <begin position="101"/>
        <end position="110"/>
    </location>
</feature>
<reference evidence="2" key="1">
    <citation type="submission" date="2021-03" db="EMBL/GenBank/DDBJ databases">
        <title>Draft genome sequence of rust myrtle Austropuccinia psidii MF-1, a brazilian biotype.</title>
        <authorList>
            <person name="Quecine M.C."/>
            <person name="Pachon D.M.R."/>
            <person name="Bonatelli M.L."/>
            <person name="Correr F.H."/>
            <person name="Franceschini L.M."/>
            <person name="Leite T.F."/>
            <person name="Margarido G.R.A."/>
            <person name="Almeida C.A."/>
            <person name="Ferrarezi J.A."/>
            <person name="Labate C.A."/>
        </authorList>
    </citation>
    <scope>NUCLEOTIDE SEQUENCE</scope>
    <source>
        <strain evidence="2">MF-1</strain>
    </source>
</reference>
<feature type="region of interest" description="Disordered" evidence="1">
    <location>
        <begin position="80"/>
        <end position="110"/>
    </location>
</feature>
<proteinExistence type="predicted"/>
<evidence type="ECO:0000313" key="2">
    <source>
        <dbReference type="EMBL" id="MBW0589837.1"/>
    </source>
</evidence>
<feature type="compositionally biased region" description="Polar residues" evidence="1">
    <location>
        <begin position="1"/>
        <end position="12"/>
    </location>
</feature>
<feature type="region of interest" description="Disordered" evidence="1">
    <location>
        <begin position="1"/>
        <end position="20"/>
    </location>
</feature>
<sequence length="110" mass="12162">MPIQKLVQSSQRRGVGNMPKPLAGAMNSYFHTKSFLGQENTIELLGGWSPLSCKNNVKKINNWLKNQSLLSIDNKKELQMTPALETKGPVASTSSKTAPEVPKDKPKDLR</sequence>
<evidence type="ECO:0000313" key="3">
    <source>
        <dbReference type="Proteomes" id="UP000765509"/>
    </source>
</evidence>
<keyword evidence="3" id="KW-1185">Reference proteome</keyword>
<organism evidence="2 3">
    <name type="scientific">Austropuccinia psidii MF-1</name>
    <dbReference type="NCBI Taxonomy" id="1389203"/>
    <lineage>
        <taxon>Eukaryota</taxon>
        <taxon>Fungi</taxon>
        <taxon>Dikarya</taxon>
        <taxon>Basidiomycota</taxon>
        <taxon>Pucciniomycotina</taxon>
        <taxon>Pucciniomycetes</taxon>
        <taxon>Pucciniales</taxon>
        <taxon>Sphaerophragmiaceae</taxon>
        <taxon>Austropuccinia</taxon>
    </lineage>
</organism>
<evidence type="ECO:0000256" key="1">
    <source>
        <dbReference type="SAM" id="MobiDB-lite"/>
    </source>
</evidence>
<accession>A0A9Q3QBK6</accession>
<comment type="caution">
    <text evidence="2">The sequence shown here is derived from an EMBL/GenBank/DDBJ whole genome shotgun (WGS) entry which is preliminary data.</text>
</comment>
<dbReference type="EMBL" id="AVOT02135921">
    <property type="protein sequence ID" value="MBW0589837.1"/>
    <property type="molecule type" value="Genomic_DNA"/>
</dbReference>
<dbReference type="Proteomes" id="UP000765509">
    <property type="component" value="Unassembled WGS sequence"/>
</dbReference>